<dbReference type="EMBL" id="CP041690">
    <property type="protein sequence ID" value="QEE21330.1"/>
    <property type="molecule type" value="Genomic_DNA"/>
</dbReference>
<dbReference type="PIRSF" id="PIRSF021700">
    <property type="entry name" value="3_dmu_93_MTrfase"/>
    <property type="match status" value="1"/>
</dbReference>
<dbReference type="AlphaFoldDB" id="A0A5B9DPL1"/>
<dbReference type="RefSeq" id="WP_049705845.1">
    <property type="nucleotide sequence ID" value="NZ_BMFM01000001.1"/>
</dbReference>
<dbReference type="Pfam" id="PF06983">
    <property type="entry name" value="3-dmu-9_3-mt"/>
    <property type="match status" value="1"/>
</dbReference>
<dbReference type="InterPro" id="IPR009725">
    <property type="entry name" value="3_dmu_93_MTrfase"/>
</dbReference>
<dbReference type="CDD" id="cd06588">
    <property type="entry name" value="PhnB_like"/>
    <property type="match status" value="1"/>
</dbReference>
<organism evidence="1 2">
    <name type="scientific">Paradevosia tibetensis</name>
    <dbReference type="NCBI Taxonomy" id="1447062"/>
    <lineage>
        <taxon>Bacteria</taxon>
        <taxon>Pseudomonadati</taxon>
        <taxon>Pseudomonadota</taxon>
        <taxon>Alphaproteobacteria</taxon>
        <taxon>Hyphomicrobiales</taxon>
        <taxon>Devosiaceae</taxon>
        <taxon>Paradevosia</taxon>
    </lineage>
</organism>
<name>A0A5B9DPL1_9HYPH</name>
<dbReference type="PANTHER" id="PTHR33990:SF2">
    <property type="entry name" value="PHNB-LIKE DOMAIN-CONTAINING PROTEIN"/>
    <property type="match status" value="1"/>
</dbReference>
<keyword evidence="2" id="KW-1185">Reference proteome</keyword>
<sequence length="157" mass="17777">MPKIVPCLWMDDRIEEAVNFYVSVFGDARIIKTEGYSDAGPGQKGKVMTVEFEIEGQRFMALNGGPIFKFNEAVSFVVNCKTQAEVDYFWEKLTADGGQESQCAWLKDKYGLSWQIVPEALQRYLADPDRTKANRVMEAMLKMQKIDISALDRAYAG</sequence>
<dbReference type="PANTHER" id="PTHR33990">
    <property type="entry name" value="PROTEIN YJDN-RELATED"/>
    <property type="match status" value="1"/>
</dbReference>
<dbReference type="Gene3D" id="3.10.180.10">
    <property type="entry name" value="2,3-Dihydroxybiphenyl 1,2-Dioxygenase, domain 1"/>
    <property type="match status" value="1"/>
</dbReference>
<evidence type="ECO:0000313" key="1">
    <source>
        <dbReference type="EMBL" id="QEE21330.1"/>
    </source>
</evidence>
<dbReference type="KEGG" id="yti:FNA67_14545"/>
<accession>A0A5B9DPL1</accession>
<proteinExistence type="predicted"/>
<evidence type="ECO:0000313" key="2">
    <source>
        <dbReference type="Proteomes" id="UP000321062"/>
    </source>
</evidence>
<dbReference type="Proteomes" id="UP000321062">
    <property type="component" value="Chromosome"/>
</dbReference>
<gene>
    <name evidence="1" type="ORF">FNA67_14545</name>
</gene>
<dbReference type="InterPro" id="IPR029068">
    <property type="entry name" value="Glyas_Bleomycin-R_OHBP_Dase"/>
</dbReference>
<dbReference type="SUPFAM" id="SSF54593">
    <property type="entry name" value="Glyoxalase/Bleomycin resistance protein/Dihydroxybiphenyl dioxygenase"/>
    <property type="match status" value="1"/>
</dbReference>
<dbReference type="OrthoDB" id="9806473at2"/>
<dbReference type="InterPro" id="IPR028973">
    <property type="entry name" value="PhnB-like"/>
</dbReference>
<reference evidence="1 2" key="1">
    <citation type="journal article" date="2015" name="Int. J. Syst. Evol. Microbiol.">
        <title>Youhaiella tibetensis gen. nov., sp. nov., isolated from subsurface sediment.</title>
        <authorList>
            <person name="Wang Y.X."/>
            <person name="Huang F.Q."/>
            <person name="Nogi Y."/>
            <person name="Pang S.J."/>
            <person name="Wang P.K."/>
            <person name="Lv J."/>
        </authorList>
    </citation>
    <scope>NUCLEOTIDE SEQUENCE [LARGE SCALE GENOMIC DNA]</scope>
    <source>
        <strain evidence="2">fig4</strain>
    </source>
</reference>
<protein>
    <submittedName>
        <fullName evidence="1">VOC family protein</fullName>
    </submittedName>
</protein>